<dbReference type="InterPro" id="IPR026336">
    <property type="entry name" value="PdeM-like"/>
</dbReference>
<dbReference type="InterPro" id="IPR004843">
    <property type="entry name" value="Calcineurin-like_PHP"/>
</dbReference>
<dbReference type="AlphaFoldDB" id="A0A328AYR0"/>
<evidence type="ECO:0000259" key="1">
    <source>
        <dbReference type="Pfam" id="PF00149"/>
    </source>
</evidence>
<dbReference type="RefSeq" id="WP_111456119.1">
    <property type="nucleotide sequence ID" value="NZ_QFYP01000001.1"/>
</dbReference>
<dbReference type="GO" id="GO:0016787">
    <property type="term" value="F:hydrolase activity"/>
    <property type="evidence" value="ECO:0007669"/>
    <property type="project" value="UniProtKB-KW"/>
</dbReference>
<keyword evidence="2" id="KW-0540">Nuclease</keyword>
<gene>
    <name evidence="2" type="primary">pdeM</name>
    <name evidence="2" type="ORF">DJ021_02935</name>
</gene>
<dbReference type="PANTHER" id="PTHR39323">
    <property type="entry name" value="BLR1149 PROTEIN"/>
    <property type="match status" value="1"/>
</dbReference>
<keyword evidence="2" id="KW-0436">Ligase</keyword>
<dbReference type="Gene3D" id="3.60.21.10">
    <property type="match status" value="1"/>
</dbReference>
<organism evidence="2 3">
    <name type="scientific">Phenylobacterium hankyongense</name>
    <dbReference type="NCBI Taxonomy" id="1813876"/>
    <lineage>
        <taxon>Bacteria</taxon>
        <taxon>Pseudomonadati</taxon>
        <taxon>Pseudomonadota</taxon>
        <taxon>Alphaproteobacteria</taxon>
        <taxon>Caulobacterales</taxon>
        <taxon>Caulobacteraceae</taxon>
        <taxon>Phenylobacterium</taxon>
    </lineage>
</organism>
<name>A0A328AYR0_9CAUL</name>
<dbReference type="NCBIfam" id="TIGR04123">
    <property type="entry name" value="P_estr_lig_assc"/>
    <property type="match status" value="1"/>
</dbReference>
<sequence>MNALSPTRAAGFIYDFAQSPCGSLRTRVAGTEVMLRASGALWLEAERTLVVADLHLEKGSSYAARGQMLPPYDTRETLNRLEAEIALLAPAAVILLGDTFHDRRSEGRLAADDAGRLRALATGRRLIWVIGNHDADGPQALPGETADELTLAGLIFRHEPQAGPQPREVAGHLHPAARVRASRGSVRRRCFVTDAERAVLPAFGAYAGGLNVRDAAFAGLFVRPPLAGALGVGRVHAVGWRSLAGD</sequence>
<protein>
    <submittedName>
        <fullName evidence="2">Ligase-associated DNA damage response endonuclease PdeM</fullName>
        <ecNumber evidence="2">3.1.-.-</ecNumber>
    </submittedName>
</protein>
<feature type="domain" description="Calcineurin-like phosphoesterase" evidence="1">
    <location>
        <begin position="47"/>
        <end position="143"/>
    </location>
</feature>
<dbReference type="SUPFAM" id="SSF56300">
    <property type="entry name" value="Metallo-dependent phosphatases"/>
    <property type="match status" value="1"/>
</dbReference>
<dbReference type="EMBL" id="QFYP01000001">
    <property type="protein sequence ID" value="RAK58826.1"/>
    <property type="molecule type" value="Genomic_DNA"/>
</dbReference>
<dbReference type="Proteomes" id="UP000249842">
    <property type="component" value="Unassembled WGS sequence"/>
</dbReference>
<dbReference type="EC" id="3.1.-.-" evidence="2"/>
<dbReference type="OrthoDB" id="9795838at2"/>
<keyword evidence="3" id="KW-1185">Reference proteome</keyword>
<keyword evidence="2" id="KW-0255">Endonuclease</keyword>
<dbReference type="Pfam" id="PF00149">
    <property type="entry name" value="Metallophos"/>
    <property type="match status" value="1"/>
</dbReference>
<evidence type="ECO:0000313" key="2">
    <source>
        <dbReference type="EMBL" id="RAK58826.1"/>
    </source>
</evidence>
<dbReference type="InterPro" id="IPR029052">
    <property type="entry name" value="Metallo-depent_PP-like"/>
</dbReference>
<evidence type="ECO:0000313" key="3">
    <source>
        <dbReference type="Proteomes" id="UP000249842"/>
    </source>
</evidence>
<dbReference type="PANTHER" id="PTHR39323:SF1">
    <property type="entry name" value="BLR1149 PROTEIN"/>
    <property type="match status" value="1"/>
</dbReference>
<reference evidence="3" key="1">
    <citation type="submission" date="2018-05" db="EMBL/GenBank/DDBJ databases">
        <authorList>
            <person name="Li X."/>
        </authorList>
    </citation>
    <scope>NUCLEOTIDE SEQUENCE [LARGE SCALE GENOMIC DNA]</scope>
    <source>
        <strain evidence="3">HKS-05</strain>
    </source>
</reference>
<accession>A0A328AYR0</accession>
<proteinExistence type="predicted"/>
<dbReference type="GO" id="GO:0016874">
    <property type="term" value="F:ligase activity"/>
    <property type="evidence" value="ECO:0007669"/>
    <property type="project" value="UniProtKB-KW"/>
</dbReference>
<comment type="caution">
    <text evidence="2">The sequence shown here is derived from an EMBL/GenBank/DDBJ whole genome shotgun (WGS) entry which is preliminary data.</text>
</comment>
<dbReference type="GO" id="GO:0004519">
    <property type="term" value="F:endonuclease activity"/>
    <property type="evidence" value="ECO:0007669"/>
    <property type="project" value="UniProtKB-KW"/>
</dbReference>
<keyword evidence="2" id="KW-0378">Hydrolase</keyword>